<sequence length="173" mass="18891">MITNYTRSTDVAGVSLGYMLHALSAKGRYAYVRGNEFPDAAILVEDRGAVICVTAAPAPKLRDVINAFAQDLRYDVALVRITGQDRDFIRLSIDLTLGLLPCEPWAMHDLELWTGRTGDTWFVPEGFCPAISLTSDGFSLELLPPYNTLAERSAGILRAAADVASLLPMTEAR</sequence>
<dbReference type="Proteomes" id="UP001404104">
    <property type="component" value="Unassembled WGS sequence"/>
</dbReference>
<evidence type="ECO:0000313" key="2">
    <source>
        <dbReference type="Proteomes" id="UP001404104"/>
    </source>
</evidence>
<reference evidence="1 2" key="1">
    <citation type="submission" date="2024-05" db="EMBL/GenBank/DDBJ databases">
        <authorList>
            <person name="Liu Q."/>
            <person name="Xin Y.-H."/>
        </authorList>
    </citation>
    <scope>NUCLEOTIDE SEQUENCE [LARGE SCALE GENOMIC DNA]</scope>
    <source>
        <strain evidence="1 2">CGMCC 1.15349</strain>
    </source>
</reference>
<dbReference type="EMBL" id="JBDIMF010000003">
    <property type="protein sequence ID" value="MEN2786753.1"/>
    <property type="molecule type" value="Genomic_DNA"/>
</dbReference>
<name>A0ABU9XSF8_9SPHN</name>
<dbReference type="RefSeq" id="WP_345864551.1">
    <property type="nucleotide sequence ID" value="NZ_JBDIMF010000003.1"/>
</dbReference>
<proteinExistence type="predicted"/>
<protein>
    <submittedName>
        <fullName evidence="1">Uncharacterized protein</fullName>
    </submittedName>
</protein>
<comment type="caution">
    <text evidence="1">The sequence shown here is derived from an EMBL/GenBank/DDBJ whole genome shotgun (WGS) entry which is preliminary data.</text>
</comment>
<organism evidence="1 2">
    <name type="scientific">Sphingomonas qilianensis</name>
    <dbReference type="NCBI Taxonomy" id="1736690"/>
    <lineage>
        <taxon>Bacteria</taxon>
        <taxon>Pseudomonadati</taxon>
        <taxon>Pseudomonadota</taxon>
        <taxon>Alphaproteobacteria</taxon>
        <taxon>Sphingomonadales</taxon>
        <taxon>Sphingomonadaceae</taxon>
        <taxon>Sphingomonas</taxon>
    </lineage>
</organism>
<gene>
    <name evidence="1" type="ORF">ABC969_10015</name>
</gene>
<accession>A0ABU9XSF8</accession>
<keyword evidence="2" id="KW-1185">Reference proteome</keyword>
<evidence type="ECO:0000313" key="1">
    <source>
        <dbReference type="EMBL" id="MEN2786753.1"/>
    </source>
</evidence>